<proteinExistence type="predicted"/>
<feature type="non-terminal residue" evidence="8">
    <location>
        <position position="60"/>
    </location>
</feature>
<evidence type="ECO:0000256" key="2">
    <source>
        <dbReference type="ARBA" id="ARBA00022448"/>
    </source>
</evidence>
<organism evidence="8 9">
    <name type="scientific">Syncephalis pseudoplumigaleata</name>
    <dbReference type="NCBI Taxonomy" id="1712513"/>
    <lineage>
        <taxon>Eukaryota</taxon>
        <taxon>Fungi</taxon>
        <taxon>Fungi incertae sedis</taxon>
        <taxon>Zoopagomycota</taxon>
        <taxon>Zoopagomycotina</taxon>
        <taxon>Zoopagomycetes</taxon>
        <taxon>Zoopagales</taxon>
        <taxon>Piptocephalidaceae</taxon>
        <taxon>Syncephalis</taxon>
    </lineage>
</organism>
<evidence type="ECO:0000256" key="3">
    <source>
        <dbReference type="ARBA" id="ARBA00022597"/>
    </source>
</evidence>
<keyword evidence="4 7" id="KW-0812">Transmembrane</keyword>
<keyword evidence="5 7" id="KW-1133">Transmembrane helix</keyword>
<evidence type="ECO:0000256" key="1">
    <source>
        <dbReference type="ARBA" id="ARBA00004141"/>
    </source>
</evidence>
<dbReference type="GO" id="GO:0055085">
    <property type="term" value="P:transmembrane transport"/>
    <property type="evidence" value="ECO:0007669"/>
    <property type="project" value="InterPro"/>
</dbReference>
<dbReference type="InterPro" id="IPR013657">
    <property type="entry name" value="SCL35B1-4/HUT1"/>
</dbReference>
<feature type="transmembrane region" description="Helical" evidence="7">
    <location>
        <begin position="12"/>
        <end position="29"/>
    </location>
</feature>
<dbReference type="Pfam" id="PF08449">
    <property type="entry name" value="UAA"/>
    <property type="match status" value="1"/>
</dbReference>
<dbReference type="GO" id="GO:0016020">
    <property type="term" value="C:membrane"/>
    <property type="evidence" value="ECO:0007669"/>
    <property type="project" value="UniProtKB-SubCell"/>
</dbReference>
<evidence type="ECO:0000256" key="7">
    <source>
        <dbReference type="SAM" id="Phobius"/>
    </source>
</evidence>
<dbReference type="AlphaFoldDB" id="A0A4P9YV07"/>
<dbReference type="OrthoDB" id="999962at2759"/>
<dbReference type="Proteomes" id="UP000278143">
    <property type="component" value="Unassembled WGS sequence"/>
</dbReference>
<evidence type="ECO:0000313" key="8">
    <source>
        <dbReference type="EMBL" id="RKP23827.1"/>
    </source>
</evidence>
<feature type="transmembrane region" description="Helical" evidence="7">
    <location>
        <begin position="35"/>
        <end position="57"/>
    </location>
</feature>
<sequence>LRPRAVPITRWICMVLLFFTLSTFNNRALGYRISIPLHIVFRSGGLLVNMLFGWLLAGKR</sequence>
<accession>A0A4P9YV07</accession>
<reference evidence="9" key="1">
    <citation type="journal article" date="2018" name="Nat. Microbiol.">
        <title>Leveraging single-cell genomics to expand the fungal tree of life.</title>
        <authorList>
            <person name="Ahrendt S.R."/>
            <person name="Quandt C.A."/>
            <person name="Ciobanu D."/>
            <person name="Clum A."/>
            <person name="Salamov A."/>
            <person name="Andreopoulos B."/>
            <person name="Cheng J.F."/>
            <person name="Woyke T."/>
            <person name="Pelin A."/>
            <person name="Henrissat B."/>
            <person name="Reynolds N.K."/>
            <person name="Benny G.L."/>
            <person name="Smith M.E."/>
            <person name="James T.Y."/>
            <person name="Grigoriev I.V."/>
        </authorList>
    </citation>
    <scope>NUCLEOTIDE SEQUENCE [LARGE SCALE GENOMIC DNA]</scope>
    <source>
        <strain evidence="9">Benny S71-1</strain>
    </source>
</reference>
<evidence type="ECO:0000256" key="6">
    <source>
        <dbReference type="ARBA" id="ARBA00023136"/>
    </source>
</evidence>
<keyword evidence="6 7" id="KW-0472">Membrane</keyword>
<evidence type="ECO:0000256" key="5">
    <source>
        <dbReference type="ARBA" id="ARBA00022989"/>
    </source>
</evidence>
<keyword evidence="9" id="KW-1185">Reference proteome</keyword>
<evidence type="ECO:0000256" key="4">
    <source>
        <dbReference type="ARBA" id="ARBA00022692"/>
    </source>
</evidence>
<protein>
    <submittedName>
        <fullName evidence="8">UAA transporter</fullName>
    </submittedName>
</protein>
<evidence type="ECO:0000313" key="9">
    <source>
        <dbReference type="Proteomes" id="UP000278143"/>
    </source>
</evidence>
<comment type="subcellular location">
    <subcellularLocation>
        <location evidence="1">Membrane</location>
        <topology evidence="1">Multi-pass membrane protein</topology>
    </subcellularLocation>
</comment>
<gene>
    <name evidence="8" type="ORF">SYNPS1DRAFT_9611</name>
</gene>
<feature type="non-terminal residue" evidence="8">
    <location>
        <position position="1"/>
    </location>
</feature>
<dbReference type="EMBL" id="KZ990655">
    <property type="protein sequence ID" value="RKP23827.1"/>
    <property type="molecule type" value="Genomic_DNA"/>
</dbReference>
<keyword evidence="2" id="KW-0813">Transport</keyword>
<name>A0A4P9YV07_9FUNG</name>
<keyword evidence="3" id="KW-0762">Sugar transport</keyword>